<feature type="domain" description="Penicillin-binding protein transpeptidase" evidence="5">
    <location>
        <begin position="285"/>
        <end position="583"/>
    </location>
</feature>
<evidence type="ECO:0000256" key="3">
    <source>
        <dbReference type="ARBA" id="ARBA00023136"/>
    </source>
</evidence>
<organism evidence="8 9">
    <name type="scientific">Bifidobacterium callitrichos</name>
    <dbReference type="NCBI Taxonomy" id="762209"/>
    <lineage>
        <taxon>Bacteria</taxon>
        <taxon>Bacillati</taxon>
        <taxon>Actinomycetota</taxon>
        <taxon>Actinomycetes</taxon>
        <taxon>Bifidobacteriales</taxon>
        <taxon>Bifidobacteriaceae</taxon>
        <taxon>Bifidobacterium</taxon>
    </lineage>
</organism>
<evidence type="ECO:0000256" key="4">
    <source>
        <dbReference type="SAM" id="Phobius"/>
    </source>
</evidence>
<gene>
    <name evidence="8" type="ORF">CPA40_00715</name>
    <name evidence="7" type="ORF">EMB92_07285</name>
</gene>
<keyword evidence="4" id="KW-0812">Transmembrane</keyword>
<reference evidence="7 10" key="4">
    <citation type="journal article" date="2019" name="Syst. Appl. Microbiol.">
        <title>Characterization of Bifidobacterium species in feaces of the Egyptian fruit bat: Description of B. vespertilionis sp. nov. and B. rousetti sp. nov.</title>
        <authorList>
            <person name="Modesto M."/>
            <person name="Satti M."/>
            <person name="Watanabe K."/>
            <person name="Puglisi E."/>
            <person name="Morelli L."/>
            <person name="Huang C.-H."/>
            <person name="Liou J.-S."/>
            <person name="Miyashita M."/>
            <person name="Tamura T."/>
            <person name="Saito S."/>
            <person name="Mori K."/>
            <person name="Huang L."/>
            <person name="Sciavilla P."/>
            <person name="Sandri C."/>
            <person name="Spiezio C."/>
            <person name="Vitali F."/>
            <person name="Cavalieri D."/>
            <person name="Perpetuini G."/>
            <person name="Tofalo R."/>
            <person name="Bonetti A."/>
            <person name="Arita M."/>
            <person name="Mattarelli P."/>
        </authorList>
    </citation>
    <scope>NUCLEOTIDE SEQUENCE [LARGE SCALE GENOMIC DNA]</scope>
    <source>
        <strain evidence="7 10">RST27</strain>
    </source>
</reference>
<dbReference type="GO" id="GO:0051301">
    <property type="term" value="P:cell division"/>
    <property type="evidence" value="ECO:0007669"/>
    <property type="project" value="UniProtKB-KW"/>
</dbReference>
<accession>A0A2T3GD22</accession>
<dbReference type="InterPro" id="IPR005311">
    <property type="entry name" value="PBP_dimer"/>
</dbReference>
<dbReference type="PANTHER" id="PTHR30627:SF1">
    <property type="entry name" value="PEPTIDOGLYCAN D,D-TRANSPEPTIDASE FTSI"/>
    <property type="match status" value="1"/>
</dbReference>
<evidence type="ECO:0000256" key="2">
    <source>
        <dbReference type="ARBA" id="ARBA00007171"/>
    </source>
</evidence>
<dbReference type="Gene3D" id="3.30.450.330">
    <property type="match status" value="1"/>
</dbReference>
<evidence type="ECO:0000259" key="5">
    <source>
        <dbReference type="Pfam" id="PF00905"/>
    </source>
</evidence>
<reference evidence="9" key="1">
    <citation type="submission" date="2017-09" db="EMBL/GenBank/DDBJ databases">
        <authorList>
            <person name="Sela D.A."/>
            <person name="Albert K."/>
        </authorList>
    </citation>
    <scope>NUCLEOTIDE SEQUENCE [LARGE SCALE GENOMIC DNA]</scope>
    <source>
        <strain evidence="9">UMA51805</strain>
    </source>
</reference>
<dbReference type="RefSeq" id="WP_107043281.1">
    <property type="nucleotide sequence ID" value="NZ_NWTX01000001.1"/>
</dbReference>
<dbReference type="GO" id="GO:0005886">
    <property type="term" value="C:plasma membrane"/>
    <property type="evidence" value="ECO:0007669"/>
    <property type="project" value="TreeGrafter"/>
</dbReference>
<keyword evidence="8" id="KW-0131">Cell cycle</keyword>
<feature type="transmembrane region" description="Helical" evidence="4">
    <location>
        <begin position="20"/>
        <end position="43"/>
    </location>
</feature>
<dbReference type="InterPro" id="IPR001460">
    <property type="entry name" value="PCN-bd_Tpept"/>
</dbReference>
<dbReference type="EMBL" id="RZJP01000003">
    <property type="protein sequence ID" value="KAA8815759.1"/>
    <property type="molecule type" value="Genomic_DNA"/>
</dbReference>
<evidence type="ECO:0000313" key="9">
    <source>
        <dbReference type="Proteomes" id="UP000240228"/>
    </source>
</evidence>
<protein>
    <submittedName>
        <fullName evidence="8">Cell division protein</fullName>
    </submittedName>
    <submittedName>
        <fullName evidence="7">Penicillin-binding protein 2</fullName>
    </submittedName>
</protein>
<dbReference type="PANTHER" id="PTHR30627">
    <property type="entry name" value="PEPTIDOGLYCAN D,D-TRANSPEPTIDASE"/>
    <property type="match status" value="1"/>
</dbReference>
<evidence type="ECO:0000313" key="8">
    <source>
        <dbReference type="EMBL" id="PST47380.1"/>
    </source>
</evidence>
<keyword evidence="4" id="KW-1133">Transmembrane helix</keyword>
<dbReference type="SUPFAM" id="SSF56519">
    <property type="entry name" value="Penicillin binding protein dimerisation domain"/>
    <property type="match status" value="1"/>
</dbReference>
<dbReference type="InterPro" id="IPR012338">
    <property type="entry name" value="Beta-lactam/transpept-like"/>
</dbReference>
<keyword evidence="3 4" id="KW-0472">Membrane</keyword>
<evidence type="ECO:0000313" key="10">
    <source>
        <dbReference type="Proteomes" id="UP000326060"/>
    </source>
</evidence>
<evidence type="ECO:0000256" key="1">
    <source>
        <dbReference type="ARBA" id="ARBA00004370"/>
    </source>
</evidence>
<evidence type="ECO:0000313" key="7">
    <source>
        <dbReference type="EMBL" id="KAA8815759.1"/>
    </source>
</evidence>
<dbReference type="AlphaFoldDB" id="A0A2T3GD22"/>
<name>A0A2T3GD22_9BIFI</name>
<comment type="caution">
    <text evidence="8">The sequence shown here is derived from an EMBL/GenBank/DDBJ whole genome shotgun (WGS) entry which is preliminary data.</text>
</comment>
<dbReference type="Proteomes" id="UP000326060">
    <property type="component" value="Unassembled WGS sequence"/>
</dbReference>
<sequence>MARREPFYKGFMRRHGLDSFMFRCLVIGMVLAVVAGSCLLQLARVQLLQGRATAQAATDMRTSRITIRSNRGRITDTNGTVLAQSVERYNIIGIPDAATAFTPVACGSKQAKTLGYCHQVNGKPVGATGAAAVARLLAPILKVDALELGAKLNGDGKYLIIKKDVTPAVKRKIDKLGLAGIVYGELSSERVYAENTLLGSLLGGVNDEGEGAAGLESTLNETLKGTDGYTVYQRGLGGEVIPGTVTESKDAVDGKDVSLTIDADVDWYVKKVLTEGVASFHAKWGVAVVEDCRTGEIIALEDSDQIQAGSDQAKLNASRAVTQTFEPGSVGKVPAMAAILQNGAHKIDDKFTVPYEIDWNGQKFHDSHEHGSEHWTLAGILRNSSNVGMVMAAKNVTPQQRHEMLTKFGIGQPTGLDLPGETNGILASPSAWDGRTKDTVLFGQGYTVNPLQLTRAISVIANDGVIRKQSIIKSITDADGHVTDKVHNEATRVIDEQYAKQLRNAMESVGEEYKATAGVNGYRVAAKTGTAEVAGADGRLTSIIADFVGILPADNPRYVVTVVMQDPDGTYGGLTSGALFAKIGEFLMQKYEVPTSSPRTDAIAVDW</sequence>
<reference evidence="8" key="2">
    <citation type="submission" date="2017-09" db="EMBL/GenBank/DDBJ databases">
        <authorList>
            <person name="Ehlers B."/>
            <person name="Leendertz F.H."/>
        </authorList>
    </citation>
    <scope>NUCLEOTIDE SEQUENCE [LARGE SCALE GENOMIC DNA]</scope>
    <source>
        <strain evidence="8">UMA51805</strain>
    </source>
</reference>
<comment type="similarity">
    <text evidence="2">Belongs to the transpeptidase family.</text>
</comment>
<dbReference type="EMBL" id="NWTX01000001">
    <property type="protein sequence ID" value="PST47380.1"/>
    <property type="molecule type" value="Genomic_DNA"/>
</dbReference>
<keyword evidence="8" id="KW-0132">Cell division</keyword>
<dbReference type="InterPro" id="IPR036138">
    <property type="entry name" value="PBP_dimer_sf"/>
</dbReference>
<feature type="domain" description="Penicillin-binding protein dimerisation" evidence="6">
    <location>
        <begin position="67"/>
        <end position="241"/>
    </location>
</feature>
<comment type="subcellular location">
    <subcellularLocation>
        <location evidence="1">Membrane</location>
    </subcellularLocation>
</comment>
<dbReference type="GO" id="GO:0008658">
    <property type="term" value="F:penicillin binding"/>
    <property type="evidence" value="ECO:0007669"/>
    <property type="project" value="InterPro"/>
</dbReference>
<dbReference type="Pfam" id="PF03717">
    <property type="entry name" value="PBP_dimer"/>
    <property type="match status" value="1"/>
</dbReference>
<proteinExistence type="inferred from homology"/>
<dbReference type="Gene3D" id="3.90.1310.10">
    <property type="entry name" value="Penicillin-binding protein 2a (Domain 2)"/>
    <property type="match status" value="1"/>
</dbReference>
<dbReference type="Gene3D" id="3.40.710.10">
    <property type="entry name" value="DD-peptidase/beta-lactamase superfamily"/>
    <property type="match status" value="1"/>
</dbReference>
<dbReference type="Pfam" id="PF00905">
    <property type="entry name" value="Transpeptidase"/>
    <property type="match status" value="1"/>
</dbReference>
<dbReference type="InterPro" id="IPR050515">
    <property type="entry name" value="Beta-lactam/transpept"/>
</dbReference>
<dbReference type="Proteomes" id="UP000240228">
    <property type="component" value="Unassembled WGS sequence"/>
</dbReference>
<dbReference type="SUPFAM" id="SSF56601">
    <property type="entry name" value="beta-lactamase/transpeptidase-like"/>
    <property type="match status" value="1"/>
</dbReference>
<dbReference type="GO" id="GO:0071555">
    <property type="term" value="P:cell wall organization"/>
    <property type="evidence" value="ECO:0007669"/>
    <property type="project" value="TreeGrafter"/>
</dbReference>
<keyword evidence="9" id="KW-1185">Reference proteome</keyword>
<reference evidence="8 9" key="3">
    <citation type="submission" date="2018-03" db="EMBL/GenBank/DDBJ databases">
        <title>The comparative genomics of Bifidobacterium callitrichos reflects dietary carbohydrate utilization within the common marmoset gut.</title>
        <authorList>
            <person name="Rani A."/>
        </authorList>
    </citation>
    <scope>NUCLEOTIDE SEQUENCE [LARGE SCALE GENOMIC DNA]</scope>
    <source>
        <strain evidence="8 9">UMA51805</strain>
    </source>
</reference>
<evidence type="ECO:0000259" key="6">
    <source>
        <dbReference type="Pfam" id="PF03717"/>
    </source>
</evidence>